<evidence type="ECO:0000256" key="9">
    <source>
        <dbReference type="ARBA" id="ARBA00030803"/>
    </source>
</evidence>
<dbReference type="GO" id="GO:0005886">
    <property type="term" value="C:plasma membrane"/>
    <property type="evidence" value="ECO:0007669"/>
    <property type="project" value="UniProtKB-SubCell"/>
</dbReference>
<dbReference type="InterPro" id="IPR051474">
    <property type="entry name" value="Anti-sigma-K/W_factor"/>
</dbReference>
<gene>
    <name evidence="14" type="ORF">HGA13_25240</name>
</gene>
<feature type="region of interest" description="Disordered" evidence="10">
    <location>
        <begin position="88"/>
        <end position="138"/>
    </location>
</feature>
<dbReference type="Pfam" id="PF10099">
    <property type="entry name" value="RskA_C"/>
    <property type="match status" value="1"/>
</dbReference>
<evidence type="ECO:0000256" key="4">
    <source>
        <dbReference type="ARBA" id="ARBA00022989"/>
    </source>
</evidence>
<dbReference type="InterPro" id="IPR053877">
    <property type="entry name" value="RskA_N"/>
</dbReference>
<keyword evidence="7" id="KW-0804">Transcription</keyword>
<feature type="transmembrane region" description="Helical" evidence="11">
    <location>
        <begin position="145"/>
        <end position="165"/>
    </location>
</feature>
<dbReference type="Gene3D" id="1.10.10.1320">
    <property type="entry name" value="Anti-sigma factor, zinc-finger domain"/>
    <property type="match status" value="1"/>
</dbReference>
<evidence type="ECO:0000256" key="7">
    <source>
        <dbReference type="ARBA" id="ARBA00023163"/>
    </source>
</evidence>
<dbReference type="GO" id="GO:0016989">
    <property type="term" value="F:sigma factor antagonist activity"/>
    <property type="evidence" value="ECO:0007669"/>
    <property type="project" value="TreeGrafter"/>
</dbReference>
<keyword evidence="6 11" id="KW-0472">Membrane</keyword>
<keyword evidence="4 11" id="KW-1133">Transmembrane helix</keyword>
<evidence type="ECO:0000256" key="8">
    <source>
        <dbReference type="ARBA" id="ARBA00029829"/>
    </source>
</evidence>
<protein>
    <recommendedName>
        <fullName evidence="9">Regulator of SigK</fullName>
    </recommendedName>
    <alternativeName>
        <fullName evidence="8">Sigma-K anti-sigma factor RskA</fullName>
    </alternativeName>
</protein>
<evidence type="ECO:0000259" key="13">
    <source>
        <dbReference type="Pfam" id="PF22618"/>
    </source>
</evidence>
<comment type="subcellular location">
    <subcellularLocation>
        <location evidence="1">Cell membrane</location>
        <topology evidence="1">Single-pass membrane protein</topology>
    </subcellularLocation>
</comment>
<sequence length="289" mass="29335">MPDTSPPDSPDNHGDLVDLAFPYALDAVSAVESADIEQRLRAADQGTVRAFDSVVRDVREAMGALSVLDAQEPPASVEARILAALGSRPGARSDVHTGARRPGPGELSPSRQPQDPRADAAVSDPGGRPADADELARARRRRRRLSGLAAAAAVVVAIGIGFGVLGRQTGDEPGGAVTAQQILAQPDARTSTTPIGAGGTLTVHFSAELGAVTVAFDAVPAPPDGSDYQLWLIDATGVPQPAGVLAELPAANAPYVTEFTGSEQLAVTLEPDGGSPAPTSTPLGAVALG</sequence>
<dbReference type="GO" id="GO:0006417">
    <property type="term" value="P:regulation of translation"/>
    <property type="evidence" value="ECO:0007669"/>
    <property type="project" value="TreeGrafter"/>
</dbReference>
<dbReference type="AlphaFoldDB" id="A0A846XNS9"/>
<dbReference type="EMBL" id="JAAXOO010000006">
    <property type="protein sequence ID" value="NKY36346.1"/>
    <property type="molecule type" value="Genomic_DNA"/>
</dbReference>
<evidence type="ECO:0000256" key="11">
    <source>
        <dbReference type="SAM" id="Phobius"/>
    </source>
</evidence>
<dbReference type="Proteomes" id="UP000565715">
    <property type="component" value="Unassembled WGS sequence"/>
</dbReference>
<dbReference type="Pfam" id="PF22618">
    <property type="entry name" value="RskA_N"/>
    <property type="match status" value="1"/>
</dbReference>
<proteinExistence type="predicted"/>
<evidence type="ECO:0000256" key="1">
    <source>
        <dbReference type="ARBA" id="ARBA00004162"/>
    </source>
</evidence>
<dbReference type="RefSeq" id="WP_084471295.1">
    <property type="nucleotide sequence ID" value="NZ_JAAXOO010000006.1"/>
</dbReference>
<keyword evidence="3 11" id="KW-0812">Transmembrane</keyword>
<keyword evidence="5" id="KW-0805">Transcription regulation</keyword>
<evidence type="ECO:0000256" key="3">
    <source>
        <dbReference type="ARBA" id="ARBA00022692"/>
    </source>
</evidence>
<feature type="domain" description="Anti-sigma-K factor RskA N-terminal" evidence="13">
    <location>
        <begin position="16"/>
        <end position="62"/>
    </location>
</feature>
<evidence type="ECO:0000259" key="12">
    <source>
        <dbReference type="Pfam" id="PF10099"/>
    </source>
</evidence>
<organism evidence="14 15">
    <name type="scientific">Nocardia speluncae</name>
    <dbReference type="NCBI Taxonomy" id="419477"/>
    <lineage>
        <taxon>Bacteria</taxon>
        <taxon>Bacillati</taxon>
        <taxon>Actinomycetota</taxon>
        <taxon>Actinomycetes</taxon>
        <taxon>Mycobacteriales</taxon>
        <taxon>Nocardiaceae</taxon>
        <taxon>Nocardia</taxon>
    </lineage>
</organism>
<evidence type="ECO:0000256" key="2">
    <source>
        <dbReference type="ARBA" id="ARBA00022475"/>
    </source>
</evidence>
<keyword evidence="15" id="KW-1185">Reference proteome</keyword>
<comment type="caution">
    <text evidence="14">The sequence shown here is derived from an EMBL/GenBank/DDBJ whole genome shotgun (WGS) entry which is preliminary data.</text>
</comment>
<name>A0A846XNS9_9NOCA</name>
<dbReference type="PANTHER" id="PTHR37461">
    <property type="entry name" value="ANTI-SIGMA-K FACTOR RSKA"/>
    <property type="match status" value="1"/>
</dbReference>
<dbReference type="InterPro" id="IPR018764">
    <property type="entry name" value="RskA_C"/>
</dbReference>
<feature type="domain" description="Anti-sigma K factor RskA C-terminal" evidence="12">
    <location>
        <begin position="149"/>
        <end position="282"/>
    </location>
</feature>
<accession>A0A846XNS9</accession>
<evidence type="ECO:0000256" key="5">
    <source>
        <dbReference type="ARBA" id="ARBA00023015"/>
    </source>
</evidence>
<reference evidence="14 15" key="1">
    <citation type="submission" date="2020-04" db="EMBL/GenBank/DDBJ databases">
        <title>MicrobeNet Type strains.</title>
        <authorList>
            <person name="Nicholson A.C."/>
        </authorList>
    </citation>
    <scope>NUCLEOTIDE SEQUENCE [LARGE SCALE GENOMIC DNA]</scope>
    <source>
        <strain evidence="14 15">DSM 45078</strain>
    </source>
</reference>
<keyword evidence="2" id="KW-1003">Cell membrane</keyword>
<dbReference type="InterPro" id="IPR041916">
    <property type="entry name" value="Anti_sigma_zinc_sf"/>
</dbReference>
<evidence type="ECO:0000256" key="6">
    <source>
        <dbReference type="ARBA" id="ARBA00023136"/>
    </source>
</evidence>
<evidence type="ECO:0000313" key="15">
    <source>
        <dbReference type="Proteomes" id="UP000565715"/>
    </source>
</evidence>
<dbReference type="PANTHER" id="PTHR37461:SF1">
    <property type="entry name" value="ANTI-SIGMA-K FACTOR RSKA"/>
    <property type="match status" value="1"/>
</dbReference>
<evidence type="ECO:0000256" key="10">
    <source>
        <dbReference type="SAM" id="MobiDB-lite"/>
    </source>
</evidence>
<evidence type="ECO:0000313" key="14">
    <source>
        <dbReference type="EMBL" id="NKY36346.1"/>
    </source>
</evidence>